<dbReference type="RefSeq" id="XP_001799594.1">
    <property type="nucleotide sequence ID" value="XM_001799542.1"/>
</dbReference>
<organism evidence="1 2">
    <name type="scientific">Phaeosphaeria nodorum (strain SN15 / ATCC MYA-4574 / FGSC 10173)</name>
    <name type="common">Glume blotch fungus</name>
    <name type="synonym">Parastagonospora nodorum</name>
    <dbReference type="NCBI Taxonomy" id="321614"/>
    <lineage>
        <taxon>Eukaryota</taxon>
        <taxon>Fungi</taxon>
        <taxon>Dikarya</taxon>
        <taxon>Ascomycota</taxon>
        <taxon>Pezizomycotina</taxon>
        <taxon>Dothideomycetes</taxon>
        <taxon>Pleosporomycetidae</taxon>
        <taxon>Pleosporales</taxon>
        <taxon>Pleosporineae</taxon>
        <taxon>Phaeosphaeriaceae</taxon>
        <taxon>Parastagonospora</taxon>
    </lineage>
</organism>
<protein>
    <submittedName>
        <fullName evidence="1">Uncharacterized protein</fullName>
    </submittedName>
</protein>
<dbReference type="InParanoid" id="Q0UG16"/>
<dbReference type="AlphaFoldDB" id="Q0UG16"/>
<dbReference type="Proteomes" id="UP000001055">
    <property type="component" value="Unassembled WGS sequence"/>
</dbReference>
<gene>
    <name evidence="1" type="ORF">SNOG_09298</name>
</gene>
<reference evidence="2" key="1">
    <citation type="journal article" date="2007" name="Plant Cell">
        <title>Dothideomycete-plant interactions illuminated by genome sequencing and EST analysis of the wheat pathogen Stagonospora nodorum.</title>
        <authorList>
            <person name="Hane J.K."/>
            <person name="Lowe R.G."/>
            <person name="Solomon P.S."/>
            <person name="Tan K.C."/>
            <person name="Schoch C.L."/>
            <person name="Spatafora J.W."/>
            <person name="Crous P.W."/>
            <person name="Kodira C."/>
            <person name="Birren B.W."/>
            <person name="Galagan J.E."/>
            <person name="Torriani S.F."/>
            <person name="McDonald B.A."/>
            <person name="Oliver R.P."/>
        </authorList>
    </citation>
    <scope>NUCLEOTIDE SEQUENCE [LARGE SCALE GENOMIC DNA]</scope>
    <source>
        <strain evidence="2">SN15 / ATCC MYA-4574 / FGSC 10173</strain>
    </source>
</reference>
<accession>Q0UG16</accession>
<evidence type="ECO:0000313" key="1">
    <source>
        <dbReference type="EMBL" id="EAT83490.1"/>
    </source>
</evidence>
<sequence>MKGSITQGAESNQQLLRVGTVAAISGKRRAYYHRHVDFGAAEAESSFCNPEMLTGGW</sequence>
<dbReference type="EMBL" id="CH445338">
    <property type="protein sequence ID" value="EAT83490.1"/>
    <property type="molecule type" value="Genomic_DNA"/>
</dbReference>
<dbReference type="KEGG" id="pno:SNOG_09298"/>
<dbReference type="HOGENOM" id="CLU_2997194_0_0_1"/>
<evidence type="ECO:0000313" key="2">
    <source>
        <dbReference type="Proteomes" id="UP000001055"/>
    </source>
</evidence>
<proteinExistence type="predicted"/>
<dbReference type="GeneID" id="5976495"/>
<name>Q0UG16_PHANO</name>